<feature type="domain" description="3'-5' exonuclease" evidence="1">
    <location>
        <begin position="320"/>
        <end position="498"/>
    </location>
</feature>
<dbReference type="FunFam" id="3.30.420.10:FF:000323">
    <property type="entry name" value="Uncharacterized protein"/>
    <property type="match status" value="1"/>
</dbReference>
<dbReference type="PANTHER" id="PTHR47765:SF2">
    <property type="entry name" value="EXONUCLEASE MUT-7 HOMOLOG"/>
    <property type="match status" value="1"/>
</dbReference>
<dbReference type="CDD" id="cd06141">
    <property type="entry name" value="WRN_exo"/>
    <property type="match status" value="1"/>
</dbReference>
<dbReference type="GO" id="GO:0003676">
    <property type="term" value="F:nucleic acid binding"/>
    <property type="evidence" value="ECO:0007669"/>
    <property type="project" value="InterPro"/>
</dbReference>
<dbReference type="OrthoDB" id="428841at2759"/>
<evidence type="ECO:0000313" key="3">
    <source>
        <dbReference type="Proteomes" id="UP000683925"/>
    </source>
</evidence>
<evidence type="ECO:0000313" key="2">
    <source>
        <dbReference type="EMBL" id="CAD8210042.1"/>
    </source>
</evidence>
<comment type="caution">
    <text evidence="2">The sequence shown here is derived from an EMBL/GenBank/DDBJ whole genome shotgun (WGS) entry which is preliminary data.</text>
</comment>
<dbReference type="PANTHER" id="PTHR47765">
    <property type="entry name" value="3'-5' EXONUCLEASE DOMAIN-CONTAINING PROTEIN"/>
    <property type="match status" value="1"/>
</dbReference>
<keyword evidence="3" id="KW-1185">Reference proteome</keyword>
<accession>A0A8S1YDX1</accession>
<organism evidence="2 3">
    <name type="scientific">Paramecium octaurelia</name>
    <dbReference type="NCBI Taxonomy" id="43137"/>
    <lineage>
        <taxon>Eukaryota</taxon>
        <taxon>Sar</taxon>
        <taxon>Alveolata</taxon>
        <taxon>Ciliophora</taxon>
        <taxon>Intramacronucleata</taxon>
        <taxon>Oligohymenophorea</taxon>
        <taxon>Peniculida</taxon>
        <taxon>Parameciidae</taxon>
        <taxon>Paramecium</taxon>
    </lineage>
</organism>
<protein>
    <recommendedName>
        <fullName evidence="1">3'-5' exonuclease domain-containing protein</fullName>
    </recommendedName>
</protein>
<dbReference type="InterPro" id="IPR052408">
    <property type="entry name" value="Exonuclease_MUT-7-like"/>
</dbReference>
<proteinExistence type="predicted"/>
<dbReference type="GO" id="GO:0008408">
    <property type="term" value="F:3'-5' exonuclease activity"/>
    <property type="evidence" value="ECO:0007669"/>
    <property type="project" value="InterPro"/>
</dbReference>
<gene>
    <name evidence="2" type="ORF">POCTA_138.1.T1490107</name>
</gene>
<sequence>MKQNNLTSKSKNLNRTSCNDQNNYNSIYIQDQQSNMDDAEYESLSGLLRSLNTIINKIINYFSHRLTKFINSIFQRFSKNSSSCQITHSHKIYNMIMEKKNIKEFHIYLDKRVKILWNIIHSNVLNDKLIDESRLKELVLQNRISEYIEELINKKKYFTAYKFMNAFQYETVSYQELVHEMSLNDMKLQTKIIKEQRLDIADNQKVVNHLNNESLRFFIFKAELPIEKVEELFLGDDSKLQFLVENYYETNKEMTIQIAKRHDIKVQNPLIQKEIDDCNCVSQNALLQNDAFLPSEIILQPKKIDQYVLLSDFKIYREDVVLIEDEEALQDEIIDQILKASQTGIDTESFQDIPQNTFSAKNQVCLFQIALPNKIYLLNTTSLTNSIKYQQFLVQYASSDSLKIGQNIKMDFLSLLVQIGKQDVELRNFIELSQLFRQKYPVEKKTNLSFQCQRLLGKELDKVEQISHWQKRPLRSAQIHYAALDAIICLHLYNHYLQ</sequence>
<dbReference type="Proteomes" id="UP000683925">
    <property type="component" value="Unassembled WGS sequence"/>
</dbReference>
<dbReference type="EMBL" id="CAJJDP010000151">
    <property type="protein sequence ID" value="CAD8210042.1"/>
    <property type="molecule type" value="Genomic_DNA"/>
</dbReference>
<reference evidence="2" key="1">
    <citation type="submission" date="2021-01" db="EMBL/GenBank/DDBJ databases">
        <authorList>
            <consortium name="Genoscope - CEA"/>
            <person name="William W."/>
        </authorList>
    </citation>
    <scope>NUCLEOTIDE SEQUENCE</scope>
</reference>
<dbReference type="AlphaFoldDB" id="A0A8S1YDX1"/>
<dbReference type="OMA" id="NAFQYET"/>
<name>A0A8S1YDX1_PAROT</name>
<dbReference type="SMART" id="SM00474">
    <property type="entry name" value="35EXOc"/>
    <property type="match status" value="1"/>
</dbReference>
<dbReference type="Pfam" id="PF01612">
    <property type="entry name" value="DNA_pol_A_exo1"/>
    <property type="match status" value="1"/>
</dbReference>
<dbReference type="GO" id="GO:0006139">
    <property type="term" value="P:nucleobase-containing compound metabolic process"/>
    <property type="evidence" value="ECO:0007669"/>
    <property type="project" value="InterPro"/>
</dbReference>
<dbReference type="InterPro" id="IPR002562">
    <property type="entry name" value="3'-5'_exonuclease_dom"/>
</dbReference>
<evidence type="ECO:0000259" key="1">
    <source>
        <dbReference type="SMART" id="SM00474"/>
    </source>
</evidence>